<sequence>MSVFSASRAIAPSATATFAVDAPRATRRRAPPRSTRRVVAPRASAAEGGGDATTTTTTPPEPPRGSGDRQKAIVVGGGVGGLGMASRLAHAGYDVTILEKNPDVGGRCRSESFGPADGPDGFRFDTGPSLMLLPDRYREQFTAVGKKLEDYMDITRVDPAYRAHFGDHTTLDLLYDTEKMRKQLDDVEFGAGGRYIDWLGRARASLDYGVAAFIERDANSILDFVDLSRVGPLALAMAKYFKDERLRALFSYQELYVGLSPYNAPGVFSLLAATELTDGVWYPTGGFDQVRGSLQKLADEEGAETRVNAGVAAILTEPLDASTRASEVPGSKATRRVVGVRLENGETIDADVVVANPDLPCVWEQLIDHEEFPEAKREAERWEDAEYSCSVIEFNFCLDVVIPDLLHHNVFLSGDYKGSWERPCCVDDFAAPRQHNFYCHNPVYTDKTCAPEGKSSVMILFPVANMNEQAKMCKKRGIPVPEEADMVNAAREAIFRRFKEAGHGDLAAHVEHESVTTPSEWKQKFNIKHGAVFGLSHGLTQLAAFRPPVRTGIAPLDSPECDGLHFVGASTRPGNGVPLVLMGVKVVYDAIIAQHGVGAKAKAKAM</sequence>
<reference evidence="6 7" key="1">
    <citation type="journal article" date="2009" name="Science">
        <title>Green evolution and dynamic adaptations revealed by genomes of the marine picoeukaryotes Micromonas.</title>
        <authorList>
            <person name="Worden A.Z."/>
            <person name="Lee J.H."/>
            <person name="Mock T."/>
            <person name="Rouze P."/>
            <person name="Simmons M.P."/>
            <person name="Aerts A.L."/>
            <person name="Allen A.E."/>
            <person name="Cuvelier M.L."/>
            <person name="Derelle E."/>
            <person name="Everett M.V."/>
            <person name="Foulon E."/>
            <person name="Grimwood J."/>
            <person name="Gundlach H."/>
            <person name="Henrissat B."/>
            <person name="Napoli C."/>
            <person name="McDonald S.M."/>
            <person name="Parker M.S."/>
            <person name="Rombauts S."/>
            <person name="Salamov A."/>
            <person name="Von Dassow P."/>
            <person name="Badger J.H."/>
            <person name="Coutinho P.M."/>
            <person name="Demir E."/>
            <person name="Dubchak I."/>
            <person name="Gentemann C."/>
            <person name="Eikrem W."/>
            <person name="Gready J.E."/>
            <person name="John U."/>
            <person name="Lanier W."/>
            <person name="Lindquist E.A."/>
            <person name="Lucas S."/>
            <person name="Mayer K.F."/>
            <person name="Moreau H."/>
            <person name="Not F."/>
            <person name="Otillar R."/>
            <person name="Panaud O."/>
            <person name="Pangilinan J."/>
            <person name="Paulsen I."/>
            <person name="Piegu B."/>
            <person name="Poliakov A."/>
            <person name="Robbens S."/>
            <person name="Schmutz J."/>
            <person name="Toulza E."/>
            <person name="Wyss T."/>
            <person name="Zelensky A."/>
            <person name="Zhou K."/>
            <person name="Armbrust E.V."/>
            <person name="Bhattacharya D."/>
            <person name="Goodenough U.W."/>
            <person name="Van de Peer Y."/>
            <person name="Grigoriev I.V."/>
        </authorList>
    </citation>
    <scope>NUCLEOTIDE SEQUENCE [LARGE SCALE GENOMIC DNA]</scope>
    <source>
        <strain evidence="6 7">CCMP1545</strain>
    </source>
</reference>
<dbReference type="GeneID" id="9688257"/>
<dbReference type="InterPro" id="IPR002937">
    <property type="entry name" value="Amino_oxidase"/>
</dbReference>
<organism evidence="7">
    <name type="scientific">Micromonas pusilla (strain CCMP1545)</name>
    <name type="common">Picoplanktonic green alga</name>
    <dbReference type="NCBI Taxonomy" id="564608"/>
    <lineage>
        <taxon>Eukaryota</taxon>
        <taxon>Viridiplantae</taxon>
        <taxon>Chlorophyta</taxon>
        <taxon>Mamiellophyceae</taxon>
        <taxon>Mamiellales</taxon>
        <taxon>Mamiellaceae</taxon>
        <taxon>Micromonas</taxon>
    </lineage>
</organism>
<dbReference type="InterPro" id="IPR014105">
    <property type="entry name" value="Carotenoid/retinoid_OxRdtase"/>
</dbReference>
<dbReference type="PANTHER" id="PTHR43734">
    <property type="entry name" value="PHYTOENE DESATURASE"/>
    <property type="match status" value="1"/>
</dbReference>
<keyword evidence="3" id="KW-0560">Oxidoreductase</keyword>
<dbReference type="GO" id="GO:0016117">
    <property type="term" value="P:carotenoid biosynthetic process"/>
    <property type="evidence" value="ECO:0007669"/>
    <property type="project" value="UniProtKB-KW"/>
</dbReference>
<dbReference type="eggNOG" id="KOG4254">
    <property type="taxonomic scope" value="Eukaryota"/>
</dbReference>
<evidence type="ECO:0000256" key="4">
    <source>
        <dbReference type="SAM" id="MobiDB-lite"/>
    </source>
</evidence>
<feature type="compositionally biased region" description="Low complexity" evidence="4">
    <location>
        <begin position="37"/>
        <end position="46"/>
    </location>
</feature>
<name>C1N4M6_MICPC</name>
<dbReference type="EMBL" id="GG663747">
    <property type="protein sequence ID" value="EEH52964.1"/>
    <property type="molecule type" value="Genomic_DNA"/>
</dbReference>
<comment type="pathway">
    <text evidence="1">Carotenoid biosynthesis.</text>
</comment>
<dbReference type="RefSeq" id="XP_003063025.1">
    <property type="nucleotide sequence ID" value="XM_003062979.1"/>
</dbReference>
<dbReference type="AlphaFoldDB" id="C1N4M6"/>
<feature type="region of interest" description="Disordered" evidence="4">
    <location>
        <begin position="20"/>
        <end position="70"/>
    </location>
</feature>
<keyword evidence="2" id="KW-0125">Carotenoid biosynthesis</keyword>
<dbReference type="OMA" id="FTMRWVF"/>
<evidence type="ECO:0000313" key="7">
    <source>
        <dbReference type="Proteomes" id="UP000001876"/>
    </source>
</evidence>
<evidence type="ECO:0000313" key="6">
    <source>
        <dbReference type="EMBL" id="EEH52964.1"/>
    </source>
</evidence>
<dbReference type="Gene3D" id="3.50.50.60">
    <property type="entry name" value="FAD/NAD(P)-binding domain"/>
    <property type="match status" value="2"/>
</dbReference>
<feature type="compositionally biased region" description="Basic residues" evidence="4">
    <location>
        <begin position="25"/>
        <end position="36"/>
    </location>
</feature>
<dbReference type="Pfam" id="PF01593">
    <property type="entry name" value="Amino_oxidase"/>
    <property type="match status" value="1"/>
</dbReference>
<proteinExistence type="predicted"/>
<protein>
    <submittedName>
        <fullName evidence="6">Predicted protein</fullName>
    </submittedName>
</protein>
<gene>
    <name evidence="6" type="ORF">MICPUCDRAFT_36095</name>
</gene>
<evidence type="ECO:0000256" key="3">
    <source>
        <dbReference type="ARBA" id="ARBA00023002"/>
    </source>
</evidence>
<dbReference type="GO" id="GO:0016491">
    <property type="term" value="F:oxidoreductase activity"/>
    <property type="evidence" value="ECO:0007669"/>
    <property type="project" value="UniProtKB-KW"/>
</dbReference>
<dbReference type="OrthoDB" id="7777654at2759"/>
<evidence type="ECO:0000259" key="5">
    <source>
        <dbReference type="Pfam" id="PF01593"/>
    </source>
</evidence>
<dbReference type="InterPro" id="IPR036188">
    <property type="entry name" value="FAD/NAD-bd_sf"/>
</dbReference>
<dbReference type="NCBIfam" id="TIGR02734">
    <property type="entry name" value="crtI_fam"/>
    <property type="match status" value="1"/>
</dbReference>
<dbReference type="PANTHER" id="PTHR43734:SF1">
    <property type="entry name" value="PHYTOENE DESATURASE"/>
    <property type="match status" value="1"/>
</dbReference>
<dbReference type="KEGG" id="mpp:MICPUCDRAFT_36095"/>
<dbReference type="SUPFAM" id="SSF51905">
    <property type="entry name" value="FAD/NAD(P)-binding domain"/>
    <property type="match status" value="1"/>
</dbReference>
<feature type="domain" description="Amine oxidase" evidence="5">
    <location>
        <begin position="80"/>
        <end position="379"/>
    </location>
</feature>
<keyword evidence="7" id="KW-1185">Reference proteome</keyword>
<accession>C1N4M6</accession>
<evidence type="ECO:0000256" key="2">
    <source>
        <dbReference type="ARBA" id="ARBA00022746"/>
    </source>
</evidence>
<dbReference type="STRING" id="564608.C1N4M6"/>
<dbReference type="Proteomes" id="UP000001876">
    <property type="component" value="Unassembled WGS sequence"/>
</dbReference>
<evidence type="ECO:0000256" key="1">
    <source>
        <dbReference type="ARBA" id="ARBA00004829"/>
    </source>
</evidence>